<reference evidence="4 5" key="1">
    <citation type="submission" date="2024-01" db="EMBL/GenBank/DDBJ databases">
        <title>A draft genome for a cacao thread blight-causing isolate of Paramarasmius palmivorus.</title>
        <authorList>
            <person name="Baruah I.K."/>
            <person name="Bukari Y."/>
            <person name="Amoako-Attah I."/>
            <person name="Meinhardt L.W."/>
            <person name="Bailey B.A."/>
            <person name="Cohen S.P."/>
        </authorList>
    </citation>
    <scope>NUCLEOTIDE SEQUENCE [LARGE SCALE GENOMIC DNA]</scope>
    <source>
        <strain evidence="4 5">GH-12</strain>
    </source>
</reference>
<dbReference type="InterPro" id="IPR057596">
    <property type="entry name" value="RDRP_core"/>
</dbReference>
<feature type="compositionally biased region" description="Basic and acidic residues" evidence="2">
    <location>
        <begin position="192"/>
        <end position="204"/>
    </location>
</feature>
<dbReference type="Pfam" id="PF05183">
    <property type="entry name" value="RdRP"/>
    <property type="match status" value="1"/>
</dbReference>
<comment type="catalytic activity">
    <reaction evidence="1">
        <text>RNA(n) + a ribonucleoside 5'-triphosphate = RNA(n+1) + diphosphate</text>
        <dbReference type="Rhea" id="RHEA:21248"/>
        <dbReference type="Rhea" id="RHEA-COMP:14527"/>
        <dbReference type="Rhea" id="RHEA-COMP:17342"/>
        <dbReference type="ChEBI" id="CHEBI:33019"/>
        <dbReference type="ChEBI" id="CHEBI:61557"/>
        <dbReference type="ChEBI" id="CHEBI:140395"/>
        <dbReference type="EC" id="2.7.7.48"/>
    </reaction>
</comment>
<dbReference type="EMBL" id="JAYKXP010000028">
    <property type="protein sequence ID" value="KAK7043741.1"/>
    <property type="molecule type" value="Genomic_DNA"/>
</dbReference>
<dbReference type="InterPro" id="IPR007855">
    <property type="entry name" value="RDRP"/>
</dbReference>
<dbReference type="GO" id="GO:0003723">
    <property type="term" value="F:RNA binding"/>
    <property type="evidence" value="ECO:0007669"/>
    <property type="project" value="UniProtKB-KW"/>
</dbReference>
<feature type="region of interest" description="Disordered" evidence="2">
    <location>
        <begin position="121"/>
        <end position="213"/>
    </location>
</feature>
<feature type="domain" description="RDRP core" evidence="3">
    <location>
        <begin position="367"/>
        <end position="975"/>
    </location>
</feature>
<dbReference type="EC" id="2.7.7.48" evidence="1"/>
<dbReference type="Proteomes" id="UP001383192">
    <property type="component" value="Unassembled WGS sequence"/>
</dbReference>
<organism evidence="4 5">
    <name type="scientific">Paramarasmius palmivorus</name>
    <dbReference type="NCBI Taxonomy" id="297713"/>
    <lineage>
        <taxon>Eukaryota</taxon>
        <taxon>Fungi</taxon>
        <taxon>Dikarya</taxon>
        <taxon>Basidiomycota</taxon>
        <taxon>Agaricomycotina</taxon>
        <taxon>Agaricomycetes</taxon>
        <taxon>Agaricomycetidae</taxon>
        <taxon>Agaricales</taxon>
        <taxon>Marasmiineae</taxon>
        <taxon>Marasmiaceae</taxon>
        <taxon>Paramarasmius</taxon>
    </lineage>
</organism>
<dbReference type="PANTHER" id="PTHR23079:SF14">
    <property type="entry name" value="RNA-DEPENDENT RNA POLYMERASE"/>
    <property type="match status" value="1"/>
</dbReference>
<dbReference type="GO" id="GO:0003968">
    <property type="term" value="F:RNA-directed RNA polymerase activity"/>
    <property type="evidence" value="ECO:0007669"/>
    <property type="project" value="UniProtKB-KW"/>
</dbReference>
<keyword evidence="1" id="KW-0696">RNA-directed RNA polymerase</keyword>
<proteinExistence type="inferred from homology"/>
<name>A0AAW0CXA6_9AGAR</name>
<evidence type="ECO:0000259" key="3">
    <source>
        <dbReference type="Pfam" id="PF05183"/>
    </source>
</evidence>
<dbReference type="GO" id="GO:0030422">
    <property type="term" value="P:siRNA processing"/>
    <property type="evidence" value="ECO:0007669"/>
    <property type="project" value="TreeGrafter"/>
</dbReference>
<keyword evidence="1" id="KW-0548">Nucleotidyltransferase</keyword>
<comment type="similarity">
    <text evidence="1">Belongs to the RdRP family.</text>
</comment>
<keyword evidence="1" id="KW-0808">Transferase</keyword>
<dbReference type="AlphaFoldDB" id="A0AAW0CXA6"/>
<evidence type="ECO:0000256" key="2">
    <source>
        <dbReference type="SAM" id="MobiDB-lite"/>
    </source>
</evidence>
<dbReference type="PANTHER" id="PTHR23079">
    <property type="entry name" value="RNA-DEPENDENT RNA POLYMERASE"/>
    <property type="match status" value="1"/>
</dbReference>
<evidence type="ECO:0000256" key="1">
    <source>
        <dbReference type="RuleBase" id="RU363098"/>
    </source>
</evidence>
<feature type="compositionally biased region" description="Basic residues" evidence="2">
    <location>
        <begin position="148"/>
        <end position="159"/>
    </location>
</feature>
<keyword evidence="5" id="KW-1185">Reference proteome</keyword>
<protein>
    <recommendedName>
        <fullName evidence="1">RNA-dependent RNA polymerase</fullName>
        <ecNumber evidence="1">2.7.7.48</ecNumber>
    </recommendedName>
</protein>
<comment type="caution">
    <text evidence="4">The sequence shown here is derived from an EMBL/GenBank/DDBJ whole genome shotgun (WGS) entry which is preliminary data.</text>
</comment>
<accession>A0AAW0CXA6</accession>
<gene>
    <name evidence="4" type="ORF">VNI00_008353</name>
</gene>
<evidence type="ECO:0000313" key="5">
    <source>
        <dbReference type="Proteomes" id="UP001383192"/>
    </source>
</evidence>
<evidence type="ECO:0000313" key="4">
    <source>
        <dbReference type="EMBL" id="KAK7043741.1"/>
    </source>
</evidence>
<sequence>MSQGTVYFSDSDDFFANLGEHIWNPQLSGENGVEANIISTPSVGNPPQVGLANPSLNQSEESHKAELVQQFSPFRQQITSPGDTLRFHQVFTFNGQSIASGSEKEFEVARLCSNEGVMEIAEDSSARTDTTVNRDPTRPKTGFQNRNSSRKRPPTKRSRSPLSIYPSKVARTQTQDLPTHPRAREIISNPHTDAEIRSSVRPHAEPPNLTNRMDKAKDVPCGLFEDIFHNVCLETHIIAHDAKFQTLLDDPENPIHWGTAFILTQGCQSGQWTWDTVVEKSDRLRGPDADRMHLVPYIMRDCEPPKGLDNSIGAELDRERKALLENCQRGLGLMGGWEGIDNWYGGKVQLTASLVADESDKGKEKQFRIRLDGVTMTKSTRVTRELGSIRLIQIHVGYVKSSDAESVASFLSQKFVLHGRVFVPLPPNKGTVYAVEINEDYDRRPVKELGDHLRRSFGEILQWQNPIDLEFNQRQPVAKFLSRFALGFSTSVPALEFNPENVYWIDDLVTEDCPPGKPPAEKTLTDGCSLINRAAMCQIAQNLGYSGIPAALQGRFLGAKGVWMLHPDNDDIQPKIWIRPSQKKIDYDLNKLHRAHCILDLLCVAQPAKPLNLSVQLVVNLWSNGVSSQVLKDLMQSGLEDIIKPLTDWNRDIYKHGALWDAVARTAHVVSSRLSLLGGNKSRALGLAGQEFDDDYWLEHETSGDTPVALGSTISDQSRDPNSGQPVATAEAVIEMLESGWHPSDEAYLASKIKKIASKALQEVVKKCHIPLPEGSAFSKLLVIADPLGILGPEEVYFRSSQGFVNPETGTPYSVLIGKLLIGRYPLRLPSDIQMVTAVDKPELAMWQDVLIVPIKPRMDNHKGLMSFMSFLGGGDIDGDTVFVLMLKKVIETFRPKSLTKPPEDIEVQNFEEEVQRVSDLVKHLREVDVVQAQRAFQFASLSSFPDGKFVRYSLFHDSSVKSKGLADPDSVRLGYMYGSLLVLEYAPGHSHHDFRFNILLDGMKTGYKLKDDVFKKDMMAHSVNEVKPKKNFITTRLVQFGKGLIDKHLKEYDQLAYHVIQQGSTKRDTDVLEILRRVESLAVKEDSGRPGTAKYCDEELRLIKQYVDDKVYPLYRGICASLNKTVVPAHDHSREKSKGRSREQEGGRWREVASAFATKVPGVRWLDHCQDRVKASYAYQKNPNFGFLVAHRTLNQIKKEARPEVAETINNMKSMGHGVRKLF</sequence>
<keyword evidence="1" id="KW-0694">RNA-binding</keyword>
<dbReference type="GO" id="GO:0031380">
    <property type="term" value="C:nuclear RNA-directed RNA polymerase complex"/>
    <property type="evidence" value="ECO:0007669"/>
    <property type="project" value="TreeGrafter"/>
</dbReference>